<comment type="caution">
    <text evidence="1">The sequence shown here is derived from an EMBL/GenBank/DDBJ whole genome shotgun (WGS) entry which is preliminary data.</text>
</comment>
<reference evidence="1 2" key="1">
    <citation type="journal article" date="2019" name="Sci. Rep.">
        <title>Orb-weaving spider Araneus ventricosus genome elucidates the spidroin gene catalogue.</title>
        <authorList>
            <person name="Kono N."/>
            <person name="Nakamura H."/>
            <person name="Ohtoshi R."/>
            <person name="Moran D.A.P."/>
            <person name="Shinohara A."/>
            <person name="Yoshida Y."/>
            <person name="Fujiwara M."/>
            <person name="Mori M."/>
            <person name="Tomita M."/>
            <person name="Arakawa K."/>
        </authorList>
    </citation>
    <scope>NUCLEOTIDE SEQUENCE [LARGE SCALE GENOMIC DNA]</scope>
</reference>
<gene>
    <name evidence="1" type="ORF">AVEN_80719_1</name>
</gene>
<sequence length="99" mass="11856">MLWCSVSNYKNTKYNGLKDLIAIRVETVKEAPYFISLYRRTMPLAMMTRWYQFCFTALSSCKAKKEKLKVVTYMKIIWVDVWDIKGWWTDSHPKSVMSR</sequence>
<evidence type="ECO:0000313" key="2">
    <source>
        <dbReference type="Proteomes" id="UP000499080"/>
    </source>
</evidence>
<protein>
    <submittedName>
        <fullName evidence="1">Uncharacterized protein</fullName>
    </submittedName>
</protein>
<dbReference type="EMBL" id="BGPR01001656">
    <property type="protein sequence ID" value="GBM58919.1"/>
    <property type="molecule type" value="Genomic_DNA"/>
</dbReference>
<name>A0A4Y2H168_ARAVE</name>
<accession>A0A4Y2H168</accession>
<dbReference type="AlphaFoldDB" id="A0A4Y2H168"/>
<keyword evidence="2" id="KW-1185">Reference proteome</keyword>
<proteinExistence type="predicted"/>
<dbReference type="Proteomes" id="UP000499080">
    <property type="component" value="Unassembled WGS sequence"/>
</dbReference>
<evidence type="ECO:0000313" key="1">
    <source>
        <dbReference type="EMBL" id="GBM58919.1"/>
    </source>
</evidence>
<organism evidence="1 2">
    <name type="scientific">Araneus ventricosus</name>
    <name type="common">Orbweaver spider</name>
    <name type="synonym">Epeira ventricosa</name>
    <dbReference type="NCBI Taxonomy" id="182803"/>
    <lineage>
        <taxon>Eukaryota</taxon>
        <taxon>Metazoa</taxon>
        <taxon>Ecdysozoa</taxon>
        <taxon>Arthropoda</taxon>
        <taxon>Chelicerata</taxon>
        <taxon>Arachnida</taxon>
        <taxon>Araneae</taxon>
        <taxon>Araneomorphae</taxon>
        <taxon>Entelegynae</taxon>
        <taxon>Araneoidea</taxon>
        <taxon>Araneidae</taxon>
        <taxon>Araneus</taxon>
    </lineage>
</organism>